<dbReference type="InParanoid" id="K4ANY4"/>
<dbReference type="EMBL" id="AGNK02005577">
    <property type="status" value="NOT_ANNOTATED_CDS"/>
    <property type="molecule type" value="Genomic_DNA"/>
</dbReference>
<reference evidence="3" key="1">
    <citation type="journal article" date="2012" name="Nat. Biotechnol.">
        <title>Reference genome sequence of the model plant Setaria.</title>
        <authorList>
            <person name="Bennetzen J.L."/>
            <person name="Schmutz J."/>
            <person name="Wang H."/>
            <person name="Percifield R."/>
            <person name="Hawkins J."/>
            <person name="Pontaroli A.C."/>
            <person name="Estep M."/>
            <person name="Feng L."/>
            <person name="Vaughn J.N."/>
            <person name="Grimwood J."/>
            <person name="Jenkins J."/>
            <person name="Barry K."/>
            <person name="Lindquist E."/>
            <person name="Hellsten U."/>
            <person name="Deshpande S."/>
            <person name="Wang X."/>
            <person name="Wu X."/>
            <person name="Mitros T."/>
            <person name="Triplett J."/>
            <person name="Yang X."/>
            <person name="Ye C.Y."/>
            <person name="Mauro-Herrera M."/>
            <person name="Wang L."/>
            <person name="Li P."/>
            <person name="Sharma M."/>
            <person name="Sharma R."/>
            <person name="Ronald P.C."/>
            <person name="Panaud O."/>
            <person name="Kellogg E.A."/>
            <person name="Brutnell T.P."/>
            <person name="Doust A.N."/>
            <person name="Tuskan G.A."/>
            <person name="Rokhsar D."/>
            <person name="Devos K.M."/>
        </authorList>
    </citation>
    <scope>NUCLEOTIDE SEQUENCE [LARGE SCALE GENOMIC DNA]</scope>
    <source>
        <strain evidence="3">cv. Yugu1</strain>
    </source>
</reference>
<evidence type="ECO:0000313" key="3">
    <source>
        <dbReference type="Proteomes" id="UP000004995"/>
    </source>
</evidence>
<evidence type="ECO:0000313" key="2">
    <source>
        <dbReference type="EnsemblPlants" id="KQK88822"/>
    </source>
</evidence>
<sequence>MPRDSMNRTSHSDNNRKKKTPYLVSVKKRGRLSCVYYSL</sequence>
<feature type="compositionally biased region" description="Basic and acidic residues" evidence="1">
    <location>
        <begin position="1"/>
        <end position="15"/>
    </location>
</feature>
<dbReference type="AlphaFoldDB" id="K4ANY4"/>
<feature type="region of interest" description="Disordered" evidence="1">
    <location>
        <begin position="1"/>
        <end position="22"/>
    </location>
</feature>
<reference evidence="2" key="2">
    <citation type="submission" date="2018-08" db="UniProtKB">
        <authorList>
            <consortium name="EnsemblPlants"/>
        </authorList>
    </citation>
    <scope>IDENTIFICATION</scope>
    <source>
        <strain evidence="2">Yugu1</strain>
    </source>
</reference>
<protein>
    <submittedName>
        <fullName evidence="2">Uncharacterized protein</fullName>
    </submittedName>
</protein>
<dbReference type="EnsemblPlants" id="KQK88822">
    <property type="protein sequence ID" value="KQK88822"/>
    <property type="gene ID" value="SETIT_040632mg"/>
</dbReference>
<accession>K4ANY4</accession>
<dbReference type="HOGENOM" id="CLU_3320983_0_0_1"/>
<dbReference type="Gramene" id="KQK88822">
    <property type="protein sequence ID" value="KQK88822"/>
    <property type="gene ID" value="SETIT_040632mg"/>
</dbReference>
<proteinExistence type="predicted"/>
<dbReference type="Proteomes" id="UP000004995">
    <property type="component" value="Unassembled WGS sequence"/>
</dbReference>
<keyword evidence="3" id="KW-1185">Reference proteome</keyword>
<evidence type="ECO:0000256" key="1">
    <source>
        <dbReference type="SAM" id="MobiDB-lite"/>
    </source>
</evidence>
<name>K4ANY4_SETIT</name>
<organism evidence="2 3">
    <name type="scientific">Setaria italica</name>
    <name type="common">Foxtail millet</name>
    <name type="synonym">Panicum italicum</name>
    <dbReference type="NCBI Taxonomy" id="4555"/>
    <lineage>
        <taxon>Eukaryota</taxon>
        <taxon>Viridiplantae</taxon>
        <taxon>Streptophyta</taxon>
        <taxon>Embryophyta</taxon>
        <taxon>Tracheophyta</taxon>
        <taxon>Spermatophyta</taxon>
        <taxon>Magnoliopsida</taxon>
        <taxon>Liliopsida</taxon>
        <taxon>Poales</taxon>
        <taxon>Poaceae</taxon>
        <taxon>PACMAD clade</taxon>
        <taxon>Panicoideae</taxon>
        <taxon>Panicodae</taxon>
        <taxon>Paniceae</taxon>
        <taxon>Cenchrinae</taxon>
        <taxon>Setaria</taxon>
    </lineage>
</organism>